<dbReference type="Proteomes" id="UP000297475">
    <property type="component" value="Unassembled WGS sequence"/>
</dbReference>
<protein>
    <recommendedName>
        <fullName evidence="3">HAMP domain-containing histidine kinase</fullName>
    </recommendedName>
</protein>
<sequence>MQEAHLEQERLNLELGHVTRQRRSLQHRQTDQNRAILQLAQQFEKIAGTASQKVSKTRIDPVVKSQLSFLHVICNDLVELLEVEVRHDSLHEDHFVVDHELQALVARLHEENRLPETVSLQHEDADISARTDRRVFLRAVEVGLATMSPLSQGKPMQAGMISYLHAELDDVVQFTFTAFDFTLNDMDANQWFTHFQLHSSEDGRYLGPGLGMLLLKRYAELLGGEVRVSAELNDQISVYLTLPLRINQDDEEEV</sequence>
<dbReference type="Gene3D" id="3.30.565.10">
    <property type="entry name" value="Histidine kinase-like ATPase, C-terminal domain"/>
    <property type="match status" value="1"/>
</dbReference>
<dbReference type="RefSeq" id="WP_135483831.1">
    <property type="nucleotide sequence ID" value="NZ_SRMF01000005.1"/>
</dbReference>
<dbReference type="AlphaFoldDB" id="A0A4Z0W8Y7"/>
<name>A0A4Z0W8Y7_9GAMM</name>
<proteinExistence type="predicted"/>
<comment type="caution">
    <text evidence="1">The sequence shown here is derived from an EMBL/GenBank/DDBJ whole genome shotgun (WGS) entry which is preliminary data.</text>
</comment>
<dbReference type="EMBL" id="SRMF01000005">
    <property type="protein sequence ID" value="TGG92498.1"/>
    <property type="molecule type" value="Genomic_DNA"/>
</dbReference>
<evidence type="ECO:0000313" key="1">
    <source>
        <dbReference type="EMBL" id="TGG92498.1"/>
    </source>
</evidence>
<dbReference type="SUPFAM" id="SSF55874">
    <property type="entry name" value="ATPase domain of HSP90 chaperone/DNA topoisomerase II/histidine kinase"/>
    <property type="match status" value="1"/>
</dbReference>
<evidence type="ECO:0000313" key="2">
    <source>
        <dbReference type="Proteomes" id="UP000297475"/>
    </source>
</evidence>
<keyword evidence="2" id="KW-1185">Reference proteome</keyword>
<gene>
    <name evidence="1" type="ORF">E4656_13585</name>
</gene>
<evidence type="ECO:0008006" key="3">
    <source>
        <dbReference type="Google" id="ProtNLM"/>
    </source>
</evidence>
<reference evidence="1 2" key="1">
    <citation type="submission" date="2019-04" db="EMBL/GenBank/DDBJ databases">
        <title>Natronospirillum operosus gen. nov., sp. nov., a haloalkaliphilic satellite isolated from decaying biomass of laboratory culture of cyanobacterium Geitlerinema sp. and proposal of Natronospirillaceae fam. nov. and Saccharospirillaceae fam. nov.</title>
        <authorList>
            <person name="Kevbrin V."/>
            <person name="Boltyanskaya Y."/>
            <person name="Koziaeva V."/>
            <person name="Grouzdev D.S."/>
            <person name="Park M."/>
            <person name="Cho J."/>
        </authorList>
    </citation>
    <scope>NUCLEOTIDE SEQUENCE [LARGE SCALE GENOMIC DNA]</scope>
    <source>
        <strain evidence="1 2">G-116</strain>
    </source>
</reference>
<dbReference type="InterPro" id="IPR036890">
    <property type="entry name" value="HATPase_C_sf"/>
</dbReference>
<accession>A0A4Z0W8Y7</accession>
<organism evidence="1 2">
    <name type="scientific">Natronospirillum operosum</name>
    <dbReference type="NCBI Taxonomy" id="2759953"/>
    <lineage>
        <taxon>Bacteria</taxon>
        <taxon>Pseudomonadati</taxon>
        <taxon>Pseudomonadota</taxon>
        <taxon>Gammaproteobacteria</taxon>
        <taxon>Oceanospirillales</taxon>
        <taxon>Natronospirillaceae</taxon>
        <taxon>Natronospirillum</taxon>
    </lineage>
</organism>